<proteinExistence type="predicted"/>
<keyword evidence="1" id="KW-0472">Membrane</keyword>
<evidence type="ECO:0000313" key="2">
    <source>
        <dbReference type="EMBL" id="QHT00858.1"/>
    </source>
</evidence>
<organism evidence="2">
    <name type="scientific">viral metagenome</name>
    <dbReference type="NCBI Taxonomy" id="1070528"/>
    <lineage>
        <taxon>unclassified sequences</taxon>
        <taxon>metagenomes</taxon>
        <taxon>organismal metagenomes</taxon>
    </lineage>
</organism>
<keyword evidence="1" id="KW-0812">Transmembrane</keyword>
<name>A0A6C0C8E6_9ZZZZ</name>
<keyword evidence="1" id="KW-1133">Transmembrane helix</keyword>
<protein>
    <submittedName>
        <fullName evidence="2">Uncharacterized protein</fullName>
    </submittedName>
</protein>
<feature type="transmembrane region" description="Helical" evidence="1">
    <location>
        <begin position="6"/>
        <end position="26"/>
    </location>
</feature>
<evidence type="ECO:0000256" key="1">
    <source>
        <dbReference type="SAM" id="Phobius"/>
    </source>
</evidence>
<sequence>MEQVLFGDTLYVIGHIVVMFFVNNNVPLK</sequence>
<reference evidence="2" key="1">
    <citation type="journal article" date="2020" name="Nature">
        <title>Giant virus diversity and host interactions through global metagenomics.</title>
        <authorList>
            <person name="Schulz F."/>
            <person name="Roux S."/>
            <person name="Paez-Espino D."/>
            <person name="Jungbluth S."/>
            <person name="Walsh D.A."/>
            <person name="Denef V.J."/>
            <person name="McMahon K.D."/>
            <person name="Konstantinidis K.T."/>
            <person name="Eloe-Fadrosh E.A."/>
            <person name="Kyrpides N.C."/>
            <person name="Woyke T."/>
        </authorList>
    </citation>
    <scope>NUCLEOTIDE SEQUENCE</scope>
    <source>
        <strain evidence="2">GVMAG-M-3300020192-26</strain>
    </source>
</reference>
<dbReference type="EMBL" id="MN739360">
    <property type="protein sequence ID" value="QHT00858.1"/>
    <property type="molecule type" value="Genomic_DNA"/>
</dbReference>
<accession>A0A6C0C8E6</accession>
<dbReference type="AlphaFoldDB" id="A0A6C0C8E6"/>